<protein>
    <recommendedName>
        <fullName evidence="3">POTRA domain-containing protein</fullName>
    </recommendedName>
</protein>
<dbReference type="Proteomes" id="UP000183605">
    <property type="component" value="Unassembled WGS sequence"/>
</dbReference>
<proteinExistence type="predicted"/>
<evidence type="ECO:0000313" key="2">
    <source>
        <dbReference type="Proteomes" id="UP000183605"/>
    </source>
</evidence>
<reference evidence="1 2" key="1">
    <citation type="journal article" date="2016" name="Environ. Microbiol.">
        <title>Genomic resolution of a cold subsurface aquifer community provides metabolic insights for novel microbes adapted to high CO concentrations.</title>
        <authorList>
            <person name="Probst A.J."/>
            <person name="Castelle C.J."/>
            <person name="Singh A."/>
            <person name="Brown C.T."/>
            <person name="Anantharaman K."/>
            <person name="Sharon I."/>
            <person name="Hug L.A."/>
            <person name="Burstein D."/>
            <person name="Emerson J.B."/>
            <person name="Thomas B.C."/>
            <person name="Banfield J.F."/>
        </authorList>
    </citation>
    <scope>NUCLEOTIDE SEQUENCE [LARGE SCALE GENOMIC DNA]</scope>
    <source>
        <strain evidence="1">CG2_30_44_31</strain>
    </source>
</reference>
<evidence type="ECO:0000313" key="1">
    <source>
        <dbReference type="EMBL" id="OIP03822.1"/>
    </source>
</evidence>
<dbReference type="EMBL" id="MNXQ01000023">
    <property type="protein sequence ID" value="OIP03822.1"/>
    <property type="molecule type" value="Genomic_DNA"/>
</dbReference>
<dbReference type="AlphaFoldDB" id="A0A1J5BAB1"/>
<gene>
    <name evidence="1" type="ORF">AUK18_01175</name>
</gene>
<organism evidence="1 2">
    <name type="scientific">Candidatus Beckwithbacteria bacterium CG2_30_44_31</name>
    <dbReference type="NCBI Taxonomy" id="1805035"/>
    <lineage>
        <taxon>Bacteria</taxon>
        <taxon>Candidatus Beckwithiibacteriota</taxon>
    </lineage>
</organism>
<evidence type="ECO:0008006" key="3">
    <source>
        <dbReference type="Google" id="ProtNLM"/>
    </source>
</evidence>
<name>A0A1J5BAB1_9BACT</name>
<sequence>MKLTNIKKVLLAFLPPLVLVILSLSLSRLSLFSLKKITCQLDQYPCPLNYEPVLVNFYQRNIFTLKKQSVVNTLTAFDADLAEVEVVKKLPNQLLITLKKRQPLAQLVPFLNLDFIGLDSTASATISGEMTNQFFQLDQSGEIFMTNHQPISLFPLVAVPETFNFELKISPATQQISQVILSLREHYVSFNLLAWLNQSLAVIKTSLGSYAIINPSQSIKPQIASLQFILSGFKIGESLPKKIDLRFDKPVLTF</sequence>
<accession>A0A1J5BAB1</accession>
<comment type="caution">
    <text evidence="1">The sequence shown here is derived from an EMBL/GenBank/DDBJ whole genome shotgun (WGS) entry which is preliminary data.</text>
</comment>